<reference evidence="2" key="1">
    <citation type="submission" date="2022-11" db="UniProtKB">
        <authorList>
            <consortium name="WormBaseParasite"/>
        </authorList>
    </citation>
    <scope>IDENTIFICATION</scope>
</reference>
<evidence type="ECO:0000313" key="1">
    <source>
        <dbReference type="Proteomes" id="UP000887579"/>
    </source>
</evidence>
<dbReference type="Proteomes" id="UP000887579">
    <property type="component" value="Unplaced"/>
</dbReference>
<proteinExistence type="predicted"/>
<accession>A0AC34GPV6</accession>
<name>A0AC34GPV6_9BILA</name>
<sequence>MASLNDLPTEVKLQILSYVNVDDITKCRQLSKTYNNLILSFPFNLQRVRCCVEAVFDSKQNLFLRIRKSGNSKIFEIKEENYEIIKSIEITNLQVNIFDENIFTDDSLNNDKAMEKLVKILIESKQQTMRIVTVKGLNLKNEVIANEFLNLELNLSGSIANYLSSKHVSQMQAVCQLRLDEFDNGQVEAANAIIAKFAYDMRHKPKINVPFIAEVNIADPALIFSLIQEWVCLPETPYFQIKFTNFNTEWLETFNDICDEQNVRHIFYEFSSKVNRHAHIKIKFHEESNQCMIFPVKDVPARNLVNQYICYARYCRDF</sequence>
<dbReference type="WBParaSite" id="ES5_v2.g6438.t1">
    <property type="protein sequence ID" value="ES5_v2.g6438.t1"/>
    <property type="gene ID" value="ES5_v2.g6438"/>
</dbReference>
<protein>
    <submittedName>
        <fullName evidence="2">F-box domain-containing protein</fullName>
    </submittedName>
</protein>
<evidence type="ECO:0000313" key="2">
    <source>
        <dbReference type="WBParaSite" id="ES5_v2.g6438.t1"/>
    </source>
</evidence>
<organism evidence="1 2">
    <name type="scientific">Panagrolaimus sp. ES5</name>
    <dbReference type="NCBI Taxonomy" id="591445"/>
    <lineage>
        <taxon>Eukaryota</taxon>
        <taxon>Metazoa</taxon>
        <taxon>Ecdysozoa</taxon>
        <taxon>Nematoda</taxon>
        <taxon>Chromadorea</taxon>
        <taxon>Rhabditida</taxon>
        <taxon>Tylenchina</taxon>
        <taxon>Panagrolaimomorpha</taxon>
        <taxon>Panagrolaimoidea</taxon>
        <taxon>Panagrolaimidae</taxon>
        <taxon>Panagrolaimus</taxon>
    </lineage>
</organism>